<evidence type="ECO:0000313" key="7">
    <source>
        <dbReference type="Proteomes" id="UP000244810"/>
    </source>
</evidence>
<organism evidence="6 7">
    <name type="scientific">Pararhodobacter aggregans</name>
    <dbReference type="NCBI Taxonomy" id="404875"/>
    <lineage>
        <taxon>Bacteria</taxon>
        <taxon>Pseudomonadati</taxon>
        <taxon>Pseudomonadota</taxon>
        <taxon>Alphaproteobacteria</taxon>
        <taxon>Rhodobacterales</taxon>
        <taxon>Paracoccaceae</taxon>
        <taxon>Pararhodobacter</taxon>
    </lineage>
</organism>
<dbReference type="InterPro" id="IPR006311">
    <property type="entry name" value="TAT_signal"/>
</dbReference>
<feature type="domain" description="Solute-binding protein family 5" evidence="5">
    <location>
        <begin position="75"/>
        <end position="430"/>
    </location>
</feature>
<dbReference type="PIRSF" id="PIRSF002741">
    <property type="entry name" value="MppA"/>
    <property type="match status" value="1"/>
</dbReference>
<dbReference type="InterPro" id="IPR000914">
    <property type="entry name" value="SBP_5_dom"/>
</dbReference>
<keyword evidence="4" id="KW-0732">Signal</keyword>
<dbReference type="OrthoDB" id="9803988at2"/>
<evidence type="ECO:0000313" key="6">
    <source>
        <dbReference type="EMBL" id="PVE45781.1"/>
    </source>
</evidence>
<evidence type="ECO:0000256" key="2">
    <source>
        <dbReference type="ARBA" id="ARBA00005695"/>
    </source>
</evidence>
<keyword evidence="7" id="KW-1185">Reference proteome</keyword>
<accession>A0A2T7UMD8</accession>
<evidence type="ECO:0000256" key="4">
    <source>
        <dbReference type="ARBA" id="ARBA00022729"/>
    </source>
</evidence>
<name>A0A2T7UMD8_9RHOB</name>
<dbReference type="GO" id="GO:0030288">
    <property type="term" value="C:outer membrane-bounded periplasmic space"/>
    <property type="evidence" value="ECO:0007669"/>
    <property type="project" value="UniProtKB-ARBA"/>
</dbReference>
<comment type="subcellular location">
    <subcellularLocation>
        <location evidence="1">Periplasm</location>
    </subcellularLocation>
</comment>
<dbReference type="PANTHER" id="PTHR30290">
    <property type="entry name" value="PERIPLASMIC BINDING COMPONENT OF ABC TRANSPORTER"/>
    <property type="match status" value="1"/>
</dbReference>
<dbReference type="GO" id="GO:0043190">
    <property type="term" value="C:ATP-binding cassette (ABC) transporter complex"/>
    <property type="evidence" value="ECO:0007669"/>
    <property type="project" value="InterPro"/>
</dbReference>
<dbReference type="SUPFAM" id="SSF53850">
    <property type="entry name" value="Periplasmic binding protein-like II"/>
    <property type="match status" value="1"/>
</dbReference>
<evidence type="ECO:0000256" key="1">
    <source>
        <dbReference type="ARBA" id="ARBA00004418"/>
    </source>
</evidence>
<evidence type="ECO:0000256" key="3">
    <source>
        <dbReference type="ARBA" id="ARBA00022448"/>
    </source>
</evidence>
<dbReference type="RefSeq" id="WP_107754274.1">
    <property type="nucleotide sequence ID" value="NZ_QBKF01000012.1"/>
</dbReference>
<dbReference type="AlphaFoldDB" id="A0A2T7UMD8"/>
<dbReference type="InterPro" id="IPR030678">
    <property type="entry name" value="Peptide/Ni-bd"/>
</dbReference>
<dbReference type="EMBL" id="QDDR01000012">
    <property type="protein sequence ID" value="PVE45781.1"/>
    <property type="molecule type" value="Genomic_DNA"/>
</dbReference>
<dbReference type="Pfam" id="PF00496">
    <property type="entry name" value="SBP_bac_5"/>
    <property type="match status" value="1"/>
</dbReference>
<dbReference type="Proteomes" id="UP000244810">
    <property type="component" value="Unassembled WGS sequence"/>
</dbReference>
<dbReference type="InterPro" id="IPR039424">
    <property type="entry name" value="SBP_5"/>
</dbReference>
<dbReference type="PROSITE" id="PS51318">
    <property type="entry name" value="TAT"/>
    <property type="match status" value="1"/>
</dbReference>
<evidence type="ECO:0000259" key="5">
    <source>
        <dbReference type="Pfam" id="PF00496"/>
    </source>
</evidence>
<dbReference type="GO" id="GO:0015833">
    <property type="term" value="P:peptide transport"/>
    <property type="evidence" value="ECO:0007669"/>
    <property type="project" value="TreeGrafter"/>
</dbReference>
<comment type="caution">
    <text evidence="6">The sequence shown here is derived from an EMBL/GenBank/DDBJ whole genome shotgun (WGS) entry which is preliminary data.</text>
</comment>
<dbReference type="PANTHER" id="PTHR30290:SF9">
    <property type="entry name" value="OLIGOPEPTIDE-BINDING PROTEIN APPA"/>
    <property type="match status" value="1"/>
</dbReference>
<dbReference type="GO" id="GO:1904680">
    <property type="term" value="F:peptide transmembrane transporter activity"/>
    <property type="evidence" value="ECO:0007669"/>
    <property type="project" value="TreeGrafter"/>
</dbReference>
<dbReference type="CDD" id="cd00995">
    <property type="entry name" value="PBP2_NikA_DppA_OppA_like"/>
    <property type="match status" value="1"/>
</dbReference>
<dbReference type="Gene3D" id="3.40.190.10">
    <property type="entry name" value="Periplasmic binding protein-like II"/>
    <property type="match status" value="1"/>
</dbReference>
<keyword evidence="3" id="KW-0813">Transport</keyword>
<comment type="similarity">
    <text evidence="2">Belongs to the bacterial solute-binding protein 5 family.</text>
</comment>
<gene>
    <name evidence="6" type="ORF">DDE23_19960</name>
</gene>
<protein>
    <submittedName>
        <fullName evidence="6">ABC transporter substrate-binding protein</fullName>
    </submittedName>
</protein>
<proteinExistence type="inferred from homology"/>
<sequence length="514" mass="55079">MLSRRHFLATAASLTASLAGGFATRVDAQGRKVLVATIPSNPSTLDPLNQSNHDAMAVSQLIYQNLLEVDVDGNLVPQLAVDLPEISEDRLTYTFRLREGVRFHNGAPFTAADVKYSYDYMLDPANEALRRSYWTAIERVEVLSDYEVRFHLSRPYRPLLSSMTKYMGIFPQGSREAAADAFQSAPAGLGTGPAIFSEAQTGAYVELLRNPDYWGEAPDWDVVRFEIAGEANARLAALMSGTADVVGGPAARDFLRLTAEGGGFSGASKPALGAAMMLMHNCAKAPFDDRNFRIAVARAFDRAAIAERIYGGLLEETSVLVPTASALHSAEADARLSMDLEAARAALADSAHAGNAAFELTYPTDAYLLDVRDTALYIQAALAEVGITVTLKPLETGQMFGDIFGGNHQSVLWAVVGTTDPTFIMNALFMPGQSLNVGTGFSSEALTAAIEESFAARDEDLAPILARAQAILADEAPAAFIGTPKAFNLWGADVTEMPVNTGITLRLRDVKLAA</sequence>
<dbReference type="Gene3D" id="3.10.105.10">
    <property type="entry name" value="Dipeptide-binding Protein, Domain 3"/>
    <property type="match status" value="1"/>
</dbReference>
<reference evidence="6 7" key="1">
    <citation type="journal article" date="2011" name="Syst. Appl. Microbiol.">
        <title>Defluviimonas denitrificans gen. nov., sp. nov., and Pararhodobacter aggregans gen. nov., sp. nov., non-phototrophic Rhodobacteraceae from the biofilter of a marine aquaculture.</title>
        <authorList>
            <person name="Foesel B.U."/>
            <person name="Drake H.L."/>
            <person name="Schramm A."/>
        </authorList>
    </citation>
    <scope>NUCLEOTIDE SEQUENCE [LARGE SCALE GENOMIC DNA]</scope>
    <source>
        <strain evidence="6 7">D1-19</strain>
    </source>
</reference>